<keyword evidence="3" id="KW-1185">Reference proteome</keyword>
<feature type="signal peptide" evidence="1">
    <location>
        <begin position="1"/>
        <end position="23"/>
    </location>
</feature>
<dbReference type="STRING" id="1513793.SAMN06296036_102301"/>
<evidence type="ECO:0000256" key="1">
    <source>
        <dbReference type="SAM" id="SignalP"/>
    </source>
</evidence>
<dbReference type="Proteomes" id="UP000192907">
    <property type="component" value="Unassembled WGS sequence"/>
</dbReference>
<reference evidence="3" key="1">
    <citation type="submission" date="2017-04" db="EMBL/GenBank/DDBJ databases">
        <authorList>
            <person name="Varghese N."/>
            <person name="Submissions S."/>
        </authorList>
    </citation>
    <scope>NUCLEOTIDE SEQUENCE [LARGE SCALE GENOMIC DNA]</scope>
    <source>
        <strain evidence="3">RKEM611</strain>
    </source>
</reference>
<feature type="chain" id="PRO_5012757382" description="Secreted protein" evidence="1">
    <location>
        <begin position="24"/>
        <end position="297"/>
    </location>
</feature>
<dbReference type="OrthoDB" id="5295018at2"/>
<dbReference type="RefSeq" id="WP_132315174.1">
    <property type="nucleotide sequence ID" value="NZ_FWZT01000002.1"/>
</dbReference>
<accession>A0A1Y6B786</accession>
<dbReference type="AlphaFoldDB" id="A0A1Y6B786"/>
<dbReference type="EMBL" id="FWZT01000002">
    <property type="protein sequence ID" value="SME96625.1"/>
    <property type="molecule type" value="Genomic_DNA"/>
</dbReference>
<proteinExistence type="predicted"/>
<protein>
    <recommendedName>
        <fullName evidence="4">Secreted protein</fullName>
    </recommendedName>
</protein>
<evidence type="ECO:0000313" key="3">
    <source>
        <dbReference type="Proteomes" id="UP000192907"/>
    </source>
</evidence>
<keyword evidence="1" id="KW-0732">Signal</keyword>
<sequence length="297" mass="33687">MIRLHILPSLLVAVFCAPQVAYGKTVVTTYVVETQEKRHSTRWTLTEWLRIKERIRLMDLWLALVSDPKKEKFAPELSLGYKSLSGEMKLSSDINSTPTLFESQSAQSGRIQFWFTNLISSTTGLKTPNVDLGFDYGAHRGSDPAVGEDQYDTGAQVLTLSKRSYSYTTVNFRIFGKNIQDTSLVLKYGQYQTSKGFDDSLGELDENVSGLVAGAESYFYMLKWLGLEGNYLKFGNDKGPAGSEEVSGELFDYGIFIEVYNLRVGYGEYEEEWEWQTPSYDLKYERRGQAVSVKLNF</sequence>
<gene>
    <name evidence="2" type="ORF">SAMN06296036_102301</name>
</gene>
<name>A0A1Y6B786_9BACT</name>
<organism evidence="2 3">
    <name type="scientific">Pseudobacteriovorax antillogorgiicola</name>
    <dbReference type="NCBI Taxonomy" id="1513793"/>
    <lineage>
        <taxon>Bacteria</taxon>
        <taxon>Pseudomonadati</taxon>
        <taxon>Bdellovibrionota</taxon>
        <taxon>Oligoflexia</taxon>
        <taxon>Oligoflexales</taxon>
        <taxon>Pseudobacteriovoracaceae</taxon>
        <taxon>Pseudobacteriovorax</taxon>
    </lineage>
</organism>
<evidence type="ECO:0000313" key="2">
    <source>
        <dbReference type="EMBL" id="SME96625.1"/>
    </source>
</evidence>
<evidence type="ECO:0008006" key="4">
    <source>
        <dbReference type="Google" id="ProtNLM"/>
    </source>
</evidence>